<evidence type="ECO:0000313" key="1">
    <source>
        <dbReference type="EMBL" id="MBA8803574.1"/>
    </source>
</evidence>
<evidence type="ECO:0000313" key="2">
    <source>
        <dbReference type="Proteomes" id="UP000580910"/>
    </source>
</evidence>
<reference evidence="1 2" key="1">
    <citation type="submission" date="2020-07" db="EMBL/GenBank/DDBJ databases">
        <title>Sequencing the genomes of 1000 actinobacteria strains.</title>
        <authorList>
            <person name="Klenk H.-P."/>
        </authorList>
    </citation>
    <scope>NUCLEOTIDE SEQUENCE [LARGE SCALE GENOMIC DNA]</scope>
    <source>
        <strain evidence="1 2">DSM 21349</strain>
    </source>
</reference>
<protein>
    <submittedName>
        <fullName evidence="1">Uncharacterized protein</fullName>
    </submittedName>
</protein>
<comment type="caution">
    <text evidence="1">The sequence shown here is derived from an EMBL/GenBank/DDBJ whole genome shotgun (WGS) entry which is preliminary data.</text>
</comment>
<name>A0A7W3IZW6_9ACTN</name>
<organism evidence="1 2">
    <name type="scientific">Nocardioides ginsengisegetis</name>
    <dbReference type="NCBI Taxonomy" id="661491"/>
    <lineage>
        <taxon>Bacteria</taxon>
        <taxon>Bacillati</taxon>
        <taxon>Actinomycetota</taxon>
        <taxon>Actinomycetes</taxon>
        <taxon>Propionibacteriales</taxon>
        <taxon>Nocardioidaceae</taxon>
        <taxon>Nocardioides</taxon>
    </lineage>
</organism>
<dbReference type="AlphaFoldDB" id="A0A7W3IZW6"/>
<dbReference type="EMBL" id="JACGXA010000001">
    <property type="protein sequence ID" value="MBA8803574.1"/>
    <property type="molecule type" value="Genomic_DNA"/>
</dbReference>
<accession>A0A7W3IZW6</accession>
<dbReference type="RefSeq" id="WP_182538615.1">
    <property type="nucleotide sequence ID" value="NZ_JACGXA010000001.1"/>
</dbReference>
<keyword evidence="2" id="KW-1185">Reference proteome</keyword>
<sequence>MKTISFDLKQPNALPATKAALRAAGFDATTGSPRSGDTGTAIIDISDVSEDREPEAFRIVKQHAPYAAALH</sequence>
<proteinExistence type="predicted"/>
<dbReference type="Proteomes" id="UP000580910">
    <property type="component" value="Unassembled WGS sequence"/>
</dbReference>
<gene>
    <name evidence="1" type="ORF">FB382_001865</name>
</gene>